<dbReference type="GO" id="GO:0005634">
    <property type="term" value="C:nucleus"/>
    <property type="evidence" value="ECO:0007669"/>
    <property type="project" value="UniProtKB-SubCell"/>
</dbReference>
<comment type="similarity">
    <text evidence="2">Belongs to the XPF family.</text>
</comment>
<keyword evidence="2" id="KW-0539">Nucleus</keyword>
<comment type="cofactor">
    <cofactor evidence="2">
        <name>Mg(2+)</name>
        <dbReference type="ChEBI" id="CHEBI:18420"/>
    </cofactor>
</comment>
<evidence type="ECO:0000259" key="4">
    <source>
        <dbReference type="SMART" id="SM00891"/>
    </source>
</evidence>
<reference evidence="5 6" key="1">
    <citation type="journal article" date="2020" name="J. Phycol.">
        <title>Comparative genome analysis reveals Cyanidiococcus gen. nov., a new extremophilic red algal genus sister to Cyanidioschyzon (Cyanidioschyzonaceae, Rhodophyta).</title>
        <authorList>
            <person name="Liu S.-L."/>
            <person name="Chiang Y.-R."/>
            <person name="Yoon H.S."/>
            <person name="Fu H.-Y."/>
        </authorList>
    </citation>
    <scope>NUCLEOTIDE SEQUENCE [LARGE SCALE GENOMIC DNA]</scope>
    <source>
        <strain evidence="5 6">THAL066</strain>
    </source>
</reference>
<dbReference type="Gene3D" id="3.40.50.10130">
    <property type="match status" value="1"/>
</dbReference>
<protein>
    <recommendedName>
        <fullName evidence="2">Crossover junction endonuclease MUS81</fullName>
        <ecNumber evidence="2">3.1.22.-</ecNumber>
    </recommendedName>
</protein>
<dbReference type="GO" id="GO:0000712">
    <property type="term" value="P:resolution of meiotic recombination intermediates"/>
    <property type="evidence" value="ECO:0007669"/>
    <property type="project" value="TreeGrafter"/>
</dbReference>
<dbReference type="EC" id="3.1.22.-" evidence="2"/>
<dbReference type="InterPro" id="IPR027421">
    <property type="entry name" value="DNA_pol_lamdba_lyase_dom_sf"/>
</dbReference>
<keyword evidence="2" id="KW-0233">DNA recombination</keyword>
<evidence type="ECO:0000313" key="6">
    <source>
        <dbReference type="Proteomes" id="UP000530660"/>
    </source>
</evidence>
<feature type="domain" description="ERCC4" evidence="4">
    <location>
        <begin position="341"/>
        <end position="446"/>
    </location>
</feature>
<dbReference type="CDD" id="cd20074">
    <property type="entry name" value="XPF_nuclease_Mus81"/>
    <property type="match status" value="1"/>
</dbReference>
<dbReference type="InterPro" id="IPR047416">
    <property type="entry name" value="XPF_nuclease_Mus81"/>
</dbReference>
<accession>A0A7J7IGA7</accession>
<dbReference type="GO" id="GO:0003677">
    <property type="term" value="F:DNA binding"/>
    <property type="evidence" value="ECO:0007669"/>
    <property type="project" value="UniProtKB-UniRule"/>
</dbReference>
<organism evidence="5 6">
    <name type="scientific">Cyanidiococcus yangmingshanensis</name>
    <dbReference type="NCBI Taxonomy" id="2690220"/>
    <lineage>
        <taxon>Eukaryota</taxon>
        <taxon>Rhodophyta</taxon>
        <taxon>Bangiophyceae</taxon>
        <taxon>Cyanidiales</taxon>
        <taxon>Cyanidiaceae</taxon>
        <taxon>Cyanidiococcus</taxon>
    </lineage>
</organism>
<dbReference type="GO" id="GO:0008821">
    <property type="term" value="F:crossover junction DNA endonuclease activity"/>
    <property type="evidence" value="ECO:0007669"/>
    <property type="project" value="UniProtKB-UniRule"/>
</dbReference>
<dbReference type="Gene3D" id="1.10.10.10">
    <property type="entry name" value="Winged helix-like DNA-binding domain superfamily/Winged helix DNA-binding domain"/>
    <property type="match status" value="1"/>
</dbReference>
<dbReference type="PANTHER" id="PTHR13451:SF0">
    <property type="entry name" value="CROSSOVER JUNCTION ENDONUCLEASE MUS81"/>
    <property type="match status" value="1"/>
</dbReference>
<dbReference type="SUPFAM" id="SSF52980">
    <property type="entry name" value="Restriction endonuclease-like"/>
    <property type="match status" value="1"/>
</dbReference>
<dbReference type="InterPro" id="IPR006166">
    <property type="entry name" value="ERCC4_domain"/>
</dbReference>
<dbReference type="GO" id="GO:0046872">
    <property type="term" value="F:metal ion binding"/>
    <property type="evidence" value="ECO:0007669"/>
    <property type="project" value="UniProtKB-UniRule"/>
</dbReference>
<dbReference type="Gene3D" id="1.10.150.110">
    <property type="entry name" value="DNA polymerase beta, N-terminal domain-like"/>
    <property type="match status" value="1"/>
</dbReference>
<evidence type="ECO:0000256" key="3">
    <source>
        <dbReference type="SAM" id="MobiDB-lite"/>
    </source>
</evidence>
<keyword evidence="6" id="KW-1185">Reference proteome</keyword>
<keyword evidence="1 2" id="KW-0378">Hydrolase</keyword>
<evidence type="ECO:0000256" key="2">
    <source>
        <dbReference type="RuleBase" id="RU369042"/>
    </source>
</evidence>
<dbReference type="CDD" id="cd21036">
    <property type="entry name" value="WH_MUS81"/>
    <property type="match status" value="1"/>
</dbReference>
<name>A0A7J7IGA7_9RHOD</name>
<keyword evidence="2" id="KW-0540">Nuclease</keyword>
<dbReference type="AlphaFoldDB" id="A0A7J7IGA7"/>
<comment type="subunit">
    <text evidence="2">Interacts with EME1.</text>
</comment>
<dbReference type="GO" id="GO:0006308">
    <property type="term" value="P:DNA catabolic process"/>
    <property type="evidence" value="ECO:0007669"/>
    <property type="project" value="UniProtKB-UniRule"/>
</dbReference>
<evidence type="ECO:0000256" key="1">
    <source>
        <dbReference type="ARBA" id="ARBA00022801"/>
    </source>
</evidence>
<dbReference type="EMBL" id="VWRR01000011">
    <property type="protein sequence ID" value="KAF6002103.1"/>
    <property type="molecule type" value="Genomic_DNA"/>
</dbReference>
<proteinExistence type="inferred from homology"/>
<dbReference type="PANTHER" id="PTHR13451">
    <property type="entry name" value="CLASS II CROSSOVER JUNCTION ENDONUCLEASE MUS81"/>
    <property type="match status" value="1"/>
</dbReference>
<keyword evidence="2" id="KW-0227">DNA damage</keyword>
<dbReference type="SMART" id="SM00891">
    <property type="entry name" value="ERCC4"/>
    <property type="match status" value="1"/>
</dbReference>
<sequence length="619" mass="68310">MSPSDNDELVDHLRRCAEQARVGGARRDAGALERAAAALQTFPVIVRDRRTARQVPGVGAVALRYLERFSTEFATDTAPCGTRKKDMISTGPVTDRQRTGRGEASSAATVETVLSGSRIGPTPEHGVTSARNVSSLDRLHESSSECPAAARTYRPRRGSAAAALLIGLWELGGGPCTKSEIVNAAQRYTMVPLVRLHRGWNTYRQRQVPNTSSTASFSLYDGWSTMNGTLLCHDLVSYNRTRPRKYALTCTGRELAESLALESQVHPSDRLFAPSSEIATSDRADARECRHKTSPCGSPAMHCSIQSGDDLRAVAPLTCRASPSATSSNEALVSVKAFQIRLVIDYREKPEFQTLLRQLDVAFWVRALPAGDALWVATTESTVSSTASNATTTALDEQAYVLNVLVERKLVPDLIASIRDQRYRMQKARMRQSGLERLVYLIEGDALLSQSALPAERTRLEQTIQNAQLRTKLRDGFHVVRVANAVVTAHWYQHMTSQFQRRLAADDRSMLVASSDASTPWLTLGAWRRHIQRREQILPIRAILCRQLQALPGIRERIALAVLQCTGATSSHELYEWFQQHASAAAAAAKLTAESKLRRENGMRPIPSTVSALLWQLFT</sequence>
<dbReference type="InterPro" id="IPR036388">
    <property type="entry name" value="WH-like_DNA-bd_sf"/>
</dbReference>
<gene>
    <name evidence="5" type="primary">MUS81</name>
    <name evidence="5" type="ORF">F1559_000462</name>
</gene>
<dbReference type="InterPro" id="IPR047417">
    <property type="entry name" value="WHD_MUS81"/>
</dbReference>
<dbReference type="GO" id="GO:0031573">
    <property type="term" value="P:mitotic intra-S DNA damage checkpoint signaling"/>
    <property type="evidence" value="ECO:0007669"/>
    <property type="project" value="TreeGrafter"/>
</dbReference>
<keyword evidence="2" id="KW-0460">Magnesium</keyword>
<dbReference type="GO" id="GO:0000727">
    <property type="term" value="P:double-strand break repair via break-induced replication"/>
    <property type="evidence" value="ECO:0007669"/>
    <property type="project" value="UniProtKB-UniRule"/>
</dbReference>
<keyword evidence="2" id="KW-0234">DNA repair</keyword>
<dbReference type="Proteomes" id="UP000530660">
    <property type="component" value="Unassembled WGS sequence"/>
</dbReference>
<comment type="function">
    <text evidence="2">Interacts with EME1 to form a DNA structure-specific endonuclease with substrate preference for branched DNA structures with a 5'-end at the branch nick. Typical substrates include 3'-flap structures, D-loops, replication forks and nicked Holliday junctions. May be required in mitosis for the processing of stalled or collapsed replication fork intermediates. May be required in meiosis for the repair of meiosis-specific double strand breaks subsequent to single-end invasion (SEI).</text>
</comment>
<dbReference type="GO" id="GO:0048476">
    <property type="term" value="C:Holliday junction resolvase complex"/>
    <property type="evidence" value="ECO:0007669"/>
    <property type="project" value="UniProtKB-UniRule"/>
</dbReference>
<keyword evidence="2" id="KW-0479">Metal-binding</keyword>
<dbReference type="InterPro" id="IPR011335">
    <property type="entry name" value="Restrct_endonuc-II-like"/>
</dbReference>
<dbReference type="Pfam" id="PF02732">
    <property type="entry name" value="ERCC4"/>
    <property type="match status" value="1"/>
</dbReference>
<comment type="caution">
    <text evidence="5">The sequence shown here is derived from an EMBL/GenBank/DDBJ whole genome shotgun (WGS) entry which is preliminary data.</text>
</comment>
<feature type="region of interest" description="Disordered" evidence="3">
    <location>
        <begin position="83"/>
        <end position="105"/>
    </location>
</feature>
<dbReference type="GO" id="GO:0048257">
    <property type="term" value="F:3'-flap endonuclease activity"/>
    <property type="evidence" value="ECO:0007669"/>
    <property type="project" value="TreeGrafter"/>
</dbReference>
<keyword evidence="2 5" id="KW-0255">Endonuclease</keyword>
<dbReference type="InterPro" id="IPR033309">
    <property type="entry name" value="Mus81"/>
</dbReference>
<evidence type="ECO:0000313" key="5">
    <source>
        <dbReference type="EMBL" id="KAF6002103.1"/>
    </source>
</evidence>
<comment type="subcellular location">
    <subcellularLocation>
        <location evidence="2">Nucleus</location>
    </subcellularLocation>
</comment>
<dbReference type="OrthoDB" id="5963188at2759"/>